<dbReference type="AlphaFoldDB" id="D5EPH2"/>
<accession>D5EPH2</accession>
<keyword evidence="1" id="KW-0472">Membrane</keyword>
<organism evidence="2 3">
    <name type="scientific">Coraliomargarita akajimensis (strain DSM 45221 / IAM 15411 / JCM 23193 / KCTC 12865 / 04OKA010-24)</name>
    <dbReference type="NCBI Taxonomy" id="583355"/>
    <lineage>
        <taxon>Bacteria</taxon>
        <taxon>Pseudomonadati</taxon>
        <taxon>Verrucomicrobiota</taxon>
        <taxon>Opitutia</taxon>
        <taxon>Puniceicoccales</taxon>
        <taxon>Coraliomargaritaceae</taxon>
        <taxon>Coraliomargarita</taxon>
    </lineage>
</organism>
<name>D5EPH2_CORAD</name>
<dbReference type="Proteomes" id="UP000000925">
    <property type="component" value="Chromosome"/>
</dbReference>
<dbReference type="STRING" id="583355.Caka_0685"/>
<reference evidence="2 3" key="1">
    <citation type="journal article" date="2010" name="Stand. Genomic Sci.">
        <title>Complete genome sequence of Coraliomargarita akajimensis type strain (04OKA010-24).</title>
        <authorList>
            <person name="Mavromatis K."/>
            <person name="Abt B."/>
            <person name="Brambilla E."/>
            <person name="Lapidus A."/>
            <person name="Copeland A."/>
            <person name="Deshpande S."/>
            <person name="Nolan M."/>
            <person name="Lucas S."/>
            <person name="Tice H."/>
            <person name="Cheng J.F."/>
            <person name="Han C."/>
            <person name="Detter J.C."/>
            <person name="Woyke T."/>
            <person name="Goodwin L."/>
            <person name="Pitluck S."/>
            <person name="Held B."/>
            <person name="Brettin T."/>
            <person name="Tapia R."/>
            <person name="Ivanova N."/>
            <person name="Mikhailova N."/>
            <person name="Pati A."/>
            <person name="Liolios K."/>
            <person name="Chen A."/>
            <person name="Palaniappan K."/>
            <person name="Land M."/>
            <person name="Hauser L."/>
            <person name="Chang Y.J."/>
            <person name="Jeffries C.D."/>
            <person name="Rohde M."/>
            <person name="Goker M."/>
            <person name="Bristow J."/>
            <person name="Eisen J.A."/>
            <person name="Markowitz V."/>
            <person name="Hugenholtz P."/>
            <person name="Klenk H.P."/>
            <person name="Kyrpides N.C."/>
        </authorList>
    </citation>
    <scope>NUCLEOTIDE SEQUENCE [LARGE SCALE GENOMIC DNA]</scope>
    <source>
        <strain evidence="3">DSM 45221 / IAM 15411 / JCM 23193 / KCTC 12865</strain>
    </source>
</reference>
<protein>
    <submittedName>
        <fullName evidence="2">Uncharacterized protein</fullName>
    </submittedName>
</protein>
<dbReference type="KEGG" id="caa:Caka_0685"/>
<keyword evidence="1" id="KW-1133">Transmembrane helix</keyword>
<sequence>MDGGMRLTSSRTIIAISICIALCAALGIWQFFAWLRTDEPKLDYSQLGLRERIQDPEVNGYTVMREFSLQYRMSQADEDLLLESFESDAGAVDWDAVQVLLEDQTELMETFRHAFGMGTFYFDEVNTPETMIPEIGILRDYVRLRILQSRFLRQTGAEACALDQLLEIQQDLNRYQQSGGALISLLVGISCKQLVAKEVFEQLDHCELTTEQGRFYANQFVDAMTVEHIQSAFKHEFHFASYCVHLIHDDPETLFQLVDADQEATAVGRAIYNGGVRYVLKPNRTINHFYRAYSEIIDQADLPAKQRKLDYNQELLADLGGPKRDHLLTRNPFGRILLAILFPTVEAVVAKTDQFRAEFAALQLAIALNAYYTESGELPDTLAQLVPEFITALPVDPYDGEPMRYSKEQKIIYSVGVDFIDQGGSRLPSRMLATENELDCAEEDETEPTYHLSFVP</sequence>
<feature type="transmembrane region" description="Helical" evidence="1">
    <location>
        <begin position="12"/>
        <end position="35"/>
    </location>
</feature>
<gene>
    <name evidence="2" type="ordered locus">Caka_0685</name>
</gene>
<evidence type="ECO:0000313" key="2">
    <source>
        <dbReference type="EMBL" id="ADE53709.1"/>
    </source>
</evidence>
<dbReference type="EMBL" id="CP001998">
    <property type="protein sequence ID" value="ADE53709.1"/>
    <property type="molecule type" value="Genomic_DNA"/>
</dbReference>
<dbReference type="HOGENOM" id="CLU_599518_0_0_0"/>
<evidence type="ECO:0000256" key="1">
    <source>
        <dbReference type="SAM" id="Phobius"/>
    </source>
</evidence>
<keyword evidence="3" id="KW-1185">Reference proteome</keyword>
<proteinExistence type="predicted"/>
<evidence type="ECO:0000313" key="3">
    <source>
        <dbReference type="Proteomes" id="UP000000925"/>
    </source>
</evidence>
<dbReference type="eggNOG" id="ENOG5031PAJ">
    <property type="taxonomic scope" value="Bacteria"/>
</dbReference>
<keyword evidence="1" id="KW-0812">Transmembrane</keyword>